<reference evidence="2" key="1">
    <citation type="submission" date="2021-01" db="EMBL/GenBank/DDBJ databases">
        <authorList>
            <person name="Corre E."/>
            <person name="Pelletier E."/>
            <person name="Niang G."/>
            <person name="Scheremetjew M."/>
            <person name="Finn R."/>
            <person name="Kale V."/>
            <person name="Holt S."/>
            <person name="Cochrane G."/>
            <person name="Meng A."/>
            <person name="Brown T."/>
            <person name="Cohen L."/>
        </authorList>
    </citation>
    <scope>NUCLEOTIDE SEQUENCE</scope>
    <source>
        <strain evidence="2">CCMP3105</strain>
    </source>
</reference>
<evidence type="ECO:0008006" key="3">
    <source>
        <dbReference type="Google" id="ProtNLM"/>
    </source>
</evidence>
<feature type="compositionally biased region" description="Basic and acidic residues" evidence="1">
    <location>
        <begin position="40"/>
        <end position="57"/>
    </location>
</feature>
<feature type="compositionally biased region" description="Polar residues" evidence="1">
    <location>
        <begin position="138"/>
        <end position="149"/>
    </location>
</feature>
<accession>A0A7S4SQJ2</accession>
<dbReference type="EMBL" id="HBNR01076342">
    <property type="protein sequence ID" value="CAE4652747.1"/>
    <property type="molecule type" value="Transcribed_RNA"/>
</dbReference>
<evidence type="ECO:0000313" key="2">
    <source>
        <dbReference type="EMBL" id="CAE4652747.1"/>
    </source>
</evidence>
<organism evidence="2">
    <name type="scientific">Alexandrium monilatum</name>
    <dbReference type="NCBI Taxonomy" id="311494"/>
    <lineage>
        <taxon>Eukaryota</taxon>
        <taxon>Sar</taxon>
        <taxon>Alveolata</taxon>
        <taxon>Dinophyceae</taxon>
        <taxon>Gonyaulacales</taxon>
        <taxon>Pyrocystaceae</taxon>
        <taxon>Alexandrium</taxon>
    </lineage>
</organism>
<proteinExistence type="predicted"/>
<feature type="compositionally biased region" description="Basic residues" evidence="1">
    <location>
        <begin position="1"/>
        <end position="15"/>
    </location>
</feature>
<feature type="compositionally biased region" description="Basic and acidic residues" evidence="1">
    <location>
        <begin position="16"/>
        <end position="28"/>
    </location>
</feature>
<gene>
    <name evidence="2" type="ORF">AMON00008_LOCUS54251</name>
</gene>
<protein>
    <recommendedName>
        <fullName evidence="3">EF-hand domain-containing protein</fullName>
    </recommendedName>
</protein>
<evidence type="ECO:0000256" key="1">
    <source>
        <dbReference type="SAM" id="MobiDB-lite"/>
    </source>
</evidence>
<name>A0A7S4SQJ2_9DINO</name>
<sequence>MRRSRSRSRRGRQGQHHTDRRRDGRSGGDCRQPVSARQQAEAEARQLERRLRGEASEQKSGQQRAREAIDREREKARLKKLEREEAQKEKTSQKERDKARRREGPVAELDIRLQAGGVAASPAGGGGDQAPAEEKQGAETTPAASLTTQSIDEGLARKLFDLLDRGGKGQVSQRDVLIALRKQPPVRRLFGLPVTNVEEGGTELEARLLAIQDAFESGSGLGELSPTFEKLRAGGSGQHFVWESFLLCCKEEPMQARAALAVGLIPREHSTGPAFVATRQWTVVPEGAACPGGLEYKMDMETGKTLARLLPVKPGPKVDPRNKVTTQTLACV</sequence>
<feature type="region of interest" description="Disordered" evidence="1">
    <location>
        <begin position="1"/>
        <end position="149"/>
    </location>
</feature>
<dbReference type="AlphaFoldDB" id="A0A7S4SQJ2"/>
<feature type="compositionally biased region" description="Basic and acidic residues" evidence="1">
    <location>
        <begin position="64"/>
        <end position="111"/>
    </location>
</feature>